<dbReference type="Gene3D" id="3.90.430.10">
    <property type="entry name" value="Copper fist DNA-binding domain"/>
    <property type="match status" value="1"/>
</dbReference>
<dbReference type="InterPro" id="IPR036395">
    <property type="entry name" value="Cu_fist_DNA-bd_dom_sf"/>
</dbReference>
<name>A0AAN7WNC9_9SACH</name>
<comment type="subcellular location">
    <subcellularLocation>
        <location evidence="1">Nucleus</location>
    </subcellularLocation>
</comment>
<dbReference type="FunFam" id="3.90.430.10:FF:000001">
    <property type="entry name" value="Copper fist DNA-binding protein"/>
    <property type="match status" value="1"/>
</dbReference>
<gene>
    <name evidence="10" type="ORF">RI543_002180</name>
</gene>
<evidence type="ECO:0000256" key="2">
    <source>
        <dbReference type="ARBA" id="ARBA00022723"/>
    </source>
</evidence>
<dbReference type="SUPFAM" id="SSF57879">
    <property type="entry name" value="Zinc domain conserved in yeast copper-regulated transcription factors"/>
    <property type="match status" value="1"/>
</dbReference>
<sequence>MVLINGVKYACERCIRGHRVTTCTHTDQPLMMIKPKGRPSTTCAYCKELRKNKSAKPPGSCTCGRQEKLRKAQKAKEEQRAKAKEFTAQNCTCGTQITCRIHSKRQQRKNGTHTGTSGLTQRKIKTKGKVNRTTSSVSLDSHLLTIDSHDKQYDNNNDDTSNIFPRAFLDSDTTGKISKEYHNVPSLVSISSLQSSQSLEPNFPLQNNQASTVQYSFLFENPAIYSKYGQQVKTRNNNMELNHASVSNVSNLHLNTMGNTFIDETNMSNNVKTIQSPTRSNIGEVVVPLEEYIPPNINGIGKVDDIPSWTEDNNLMDFADFSKGKSPFDKPSYTSTTRNGLLDMFSDTSSISTLSRANLLLQEKGDQSNIVPSTERSPLNVLNHFSNERPLVSHQLIQSKNDISNDNESVASVEVLSLMPSFMDIPENENDSRRSCKLRTNINPNTMRQRSSSIDRNHKYSKIPQTTFANSSALSDDRNMMYEGTMGANIETQFPTNDQLLVTDNINMVNSPNSNDLKNKELSNEPKVMENEFNISANYNIDTNKASKMISQETPIPPKILSNQNFVELDNLLSDL</sequence>
<dbReference type="PANTHER" id="PTHR28088">
    <property type="entry name" value="TRANSCRIPTIONAL ACTIVATOR HAA1-RELATED"/>
    <property type="match status" value="1"/>
</dbReference>
<accession>A0AAN7WNC9</accession>
<dbReference type="PANTHER" id="PTHR28088:SF5">
    <property type="entry name" value="TRANSCRIPTIONAL ACTIVATOR HAA1-RELATED"/>
    <property type="match status" value="1"/>
</dbReference>
<evidence type="ECO:0000256" key="1">
    <source>
        <dbReference type="ARBA" id="ARBA00004123"/>
    </source>
</evidence>
<dbReference type="GO" id="GO:0005507">
    <property type="term" value="F:copper ion binding"/>
    <property type="evidence" value="ECO:0007669"/>
    <property type="project" value="InterPro"/>
</dbReference>
<dbReference type="AlphaFoldDB" id="A0AAN7WNC9"/>
<organism evidence="10 11">
    <name type="scientific">Arxiozyma heterogenica</name>
    <dbReference type="NCBI Taxonomy" id="278026"/>
    <lineage>
        <taxon>Eukaryota</taxon>
        <taxon>Fungi</taxon>
        <taxon>Dikarya</taxon>
        <taxon>Ascomycota</taxon>
        <taxon>Saccharomycotina</taxon>
        <taxon>Saccharomycetes</taxon>
        <taxon>Saccharomycetales</taxon>
        <taxon>Saccharomycetaceae</taxon>
        <taxon>Arxiozyma</taxon>
    </lineage>
</organism>
<dbReference type="GO" id="GO:0005634">
    <property type="term" value="C:nucleus"/>
    <property type="evidence" value="ECO:0007669"/>
    <property type="project" value="UniProtKB-SubCell"/>
</dbReference>
<dbReference type="InterPro" id="IPR001083">
    <property type="entry name" value="Cu_fist_DNA-bd_dom"/>
</dbReference>
<keyword evidence="7" id="KW-0539">Nucleus</keyword>
<evidence type="ECO:0000256" key="3">
    <source>
        <dbReference type="ARBA" id="ARBA00022833"/>
    </source>
</evidence>
<keyword evidence="5" id="KW-0805">Transcription regulation</keyword>
<dbReference type="EMBL" id="JAWIZZ010000041">
    <property type="protein sequence ID" value="KAK5780423.1"/>
    <property type="molecule type" value="Genomic_DNA"/>
</dbReference>
<dbReference type="PROSITE" id="PS01119">
    <property type="entry name" value="COPPER_FIST_1"/>
    <property type="match status" value="1"/>
</dbReference>
<dbReference type="Pfam" id="PF00649">
    <property type="entry name" value="Copper-fist"/>
    <property type="match status" value="1"/>
</dbReference>
<keyword evidence="3" id="KW-0862">Zinc</keyword>
<reference evidence="11" key="1">
    <citation type="submission" date="2023-07" db="EMBL/GenBank/DDBJ databases">
        <title>A draft genome of Kazachstania heterogenica Y-27499.</title>
        <authorList>
            <person name="Donic C."/>
            <person name="Kralova J.S."/>
            <person name="Fidel L."/>
            <person name="Ben-Dor S."/>
            <person name="Jung S."/>
        </authorList>
    </citation>
    <scope>NUCLEOTIDE SEQUENCE [LARGE SCALE GENOMIC DNA]</scope>
    <source>
        <strain evidence="11">Y27499</strain>
    </source>
</reference>
<dbReference type="SMART" id="SM00412">
    <property type="entry name" value="Cu_FIST"/>
    <property type="match status" value="1"/>
</dbReference>
<keyword evidence="4" id="KW-0186">Copper</keyword>
<keyword evidence="11" id="KW-1185">Reference proteome</keyword>
<protein>
    <recommendedName>
        <fullName evidence="9">Copper-fist domain-containing protein</fullName>
    </recommendedName>
</protein>
<proteinExistence type="predicted"/>
<keyword evidence="6" id="KW-0804">Transcription</keyword>
<dbReference type="GO" id="GO:0006879">
    <property type="term" value="P:intracellular iron ion homeostasis"/>
    <property type="evidence" value="ECO:0007669"/>
    <property type="project" value="TreeGrafter"/>
</dbReference>
<feature type="domain" description="Copper-fist" evidence="9">
    <location>
        <begin position="1"/>
        <end position="40"/>
    </location>
</feature>
<keyword evidence="2" id="KW-0479">Metal-binding</keyword>
<feature type="region of interest" description="Disordered" evidence="8">
    <location>
        <begin position="104"/>
        <end position="135"/>
    </location>
</feature>
<evidence type="ECO:0000256" key="8">
    <source>
        <dbReference type="SAM" id="MobiDB-lite"/>
    </source>
</evidence>
<dbReference type="PRINTS" id="PR00617">
    <property type="entry name" value="COPPERFIST"/>
</dbReference>
<evidence type="ECO:0000259" key="9">
    <source>
        <dbReference type="PROSITE" id="PS50073"/>
    </source>
</evidence>
<dbReference type="Proteomes" id="UP001306508">
    <property type="component" value="Unassembled WGS sequence"/>
</dbReference>
<dbReference type="GO" id="GO:0006878">
    <property type="term" value="P:intracellular copper ion homeostasis"/>
    <property type="evidence" value="ECO:0007669"/>
    <property type="project" value="TreeGrafter"/>
</dbReference>
<dbReference type="PROSITE" id="PS50073">
    <property type="entry name" value="COPPER_FIST_2"/>
    <property type="match status" value="1"/>
</dbReference>
<evidence type="ECO:0000256" key="7">
    <source>
        <dbReference type="ARBA" id="ARBA00023242"/>
    </source>
</evidence>
<evidence type="ECO:0000313" key="11">
    <source>
        <dbReference type="Proteomes" id="UP001306508"/>
    </source>
</evidence>
<dbReference type="GO" id="GO:0045944">
    <property type="term" value="P:positive regulation of transcription by RNA polymerase II"/>
    <property type="evidence" value="ECO:0007669"/>
    <property type="project" value="TreeGrafter"/>
</dbReference>
<comment type="caution">
    <text evidence="10">The sequence shown here is derived from an EMBL/GenBank/DDBJ whole genome shotgun (WGS) entry which is preliminary data.</text>
</comment>
<evidence type="ECO:0000256" key="4">
    <source>
        <dbReference type="ARBA" id="ARBA00023008"/>
    </source>
</evidence>
<evidence type="ECO:0000313" key="10">
    <source>
        <dbReference type="EMBL" id="KAK5780423.1"/>
    </source>
</evidence>
<evidence type="ECO:0000256" key="5">
    <source>
        <dbReference type="ARBA" id="ARBA00023015"/>
    </source>
</evidence>
<evidence type="ECO:0000256" key="6">
    <source>
        <dbReference type="ARBA" id="ARBA00023163"/>
    </source>
</evidence>
<dbReference type="InterPro" id="IPR051763">
    <property type="entry name" value="Copper_Homeo_Regul"/>
</dbReference>
<dbReference type="GO" id="GO:0000981">
    <property type="term" value="F:DNA-binding transcription factor activity, RNA polymerase II-specific"/>
    <property type="evidence" value="ECO:0007669"/>
    <property type="project" value="TreeGrafter"/>
</dbReference>
<dbReference type="GO" id="GO:0000978">
    <property type="term" value="F:RNA polymerase II cis-regulatory region sequence-specific DNA binding"/>
    <property type="evidence" value="ECO:0007669"/>
    <property type="project" value="TreeGrafter"/>
</dbReference>
<dbReference type="SMART" id="SM01090">
    <property type="entry name" value="Copper-fist"/>
    <property type="match status" value="1"/>
</dbReference>